<evidence type="ECO:0000256" key="5">
    <source>
        <dbReference type="RuleBase" id="RU361177"/>
    </source>
</evidence>
<comment type="similarity">
    <text evidence="1 5">Belongs to the FMO family.</text>
</comment>
<dbReference type="SUPFAM" id="SSF51905">
    <property type="entry name" value="FAD/NAD(P)-binding domain"/>
    <property type="match status" value="1"/>
</dbReference>
<protein>
    <recommendedName>
        <fullName evidence="5">Flavin-containing monooxygenase</fullName>
        <ecNumber evidence="5">1.-.-.-</ecNumber>
    </recommendedName>
</protein>
<dbReference type="EMBL" id="LSYS01005497">
    <property type="protein sequence ID" value="OPJ77134.1"/>
    <property type="molecule type" value="Genomic_DNA"/>
</dbReference>
<evidence type="ECO:0000256" key="1">
    <source>
        <dbReference type="ARBA" id="ARBA00009183"/>
    </source>
</evidence>
<dbReference type="InterPro" id="IPR036188">
    <property type="entry name" value="FAD/NAD-bd_sf"/>
</dbReference>
<dbReference type="EC" id="1.-.-.-" evidence="5"/>
<comment type="caution">
    <text evidence="6">The sequence shown here is derived from an EMBL/GenBank/DDBJ whole genome shotgun (WGS) entry which is preliminary data.</text>
</comment>
<keyword evidence="3 5" id="KW-0274">FAD</keyword>
<dbReference type="STRING" id="372326.A0A1V4JYA9"/>
<keyword evidence="5" id="KW-0503">Monooxygenase</keyword>
<evidence type="ECO:0000313" key="6">
    <source>
        <dbReference type="EMBL" id="OPJ77134.1"/>
    </source>
</evidence>
<dbReference type="GO" id="GO:0050661">
    <property type="term" value="F:NADP binding"/>
    <property type="evidence" value="ECO:0007669"/>
    <property type="project" value="InterPro"/>
</dbReference>
<dbReference type="GO" id="GO:0004499">
    <property type="term" value="F:N,N-dimethylaniline monooxygenase activity"/>
    <property type="evidence" value="ECO:0007669"/>
    <property type="project" value="InterPro"/>
</dbReference>
<name>A0A1V4JYA9_PATFA</name>
<evidence type="ECO:0000256" key="4">
    <source>
        <dbReference type="ARBA" id="ARBA00023002"/>
    </source>
</evidence>
<dbReference type="InterPro" id="IPR050346">
    <property type="entry name" value="FMO-like"/>
</dbReference>
<organism evidence="6 7">
    <name type="scientific">Patagioenas fasciata monilis</name>
    <dbReference type="NCBI Taxonomy" id="372326"/>
    <lineage>
        <taxon>Eukaryota</taxon>
        <taxon>Metazoa</taxon>
        <taxon>Chordata</taxon>
        <taxon>Craniata</taxon>
        <taxon>Vertebrata</taxon>
        <taxon>Euteleostomi</taxon>
        <taxon>Archelosauria</taxon>
        <taxon>Archosauria</taxon>
        <taxon>Dinosauria</taxon>
        <taxon>Saurischia</taxon>
        <taxon>Theropoda</taxon>
        <taxon>Coelurosauria</taxon>
        <taxon>Aves</taxon>
        <taxon>Neognathae</taxon>
        <taxon>Neoaves</taxon>
        <taxon>Columbimorphae</taxon>
        <taxon>Columbiformes</taxon>
        <taxon>Columbidae</taxon>
        <taxon>Patagioenas</taxon>
    </lineage>
</organism>
<dbReference type="OrthoDB" id="66881at2759"/>
<comment type="cofactor">
    <cofactor evidence="5">
        <name>FAD</name>
        <dbReference type="ChEBI" id="CHEBI:57692"/>
    </cofactor>
</comment>
<keyword evidence="7" id="KW-1185">Reference proteome</keyword>
<evidence type="ECO:0000256" key="3">
    <source>
        <dbReference type="ARBA" id="ARBA00022827"/>
    </source>
</evidence>
<dbReference type="PANTHER" id="PTHR23023">
    <property type="entry name" value="DIMETHYLANILINE MONOOXYGENASE"/>
    <property type="match status" value="1"/>
</dbReference>
<evidence type="ECO:0000313" key="7">
    <source>
        <dbReference type="Proteomes" id="UP000190648"/>
    </source>
</evidence>
<dbReference type="InterPro" id="IPR020946">
    <property type="entry name" value="Flavin_mOase-like"/>
</dbReference>
<gene>
    <name evidence="6" type="ORF">AV530_007534</name>
</gene>
<dbReference type="Pfam" id="PF00743">
    <property type="entry name" value="FMO-like"/>
    <property type="match status" value="1"/>
</dbReference>
<dbReference type="Gene3D" id="3.50.50.60">
    <property type="entry name" value="FAD/NAD(P)-binding domain"/>
    <property type="match status" value="1"/>
</dbReference>
<keyword evidence="2 5" id="KW-0285">Flavoprotein</keyword>
<dbReference type="GO" id="GO:0050660">
    <property type="term" value="F:flavin adenine dinucleotide binding"/>
    <property type="evidence" value="ECO:0007669"/>
    <property type="project" value="InterPro"/>
</dbReference>
<reference evidence="6 7" key="1">
    <citation type="submission" date="2016-02" db="EMBL/GenBank/DDBJ databases">
        <title>Band-tailed pigeon sequencing and assembly.</title>
        <authorList>
            <person name="Soares A.E."/>
            <person name="Novak B.J."/>
            <person name="Rice E.S."/>
            <person name="O'Connell B."/>
            <person name="Chang D."/>
            <person name="Weber S."/>
            <person name="Shapiro B."/>
        </authorList>
    </citation>
    <scope>NUCLEOTIDE SEQUENCE [LARGE SCALE GENOMIC DNA]</scope>
    <source>
        <strain evidence="6">BTP2013</strain>
        <tissue evidence="6">Blood</tissue>
    </source>
</reference>
<proteinExistence type="inferred from homology"/>
<dbReference type="AlphaFoldDB" id="A0A1V4JYA9"/>
<dbReference type="Proteomes" id="UP000190648">
    <property type="component" value="Unassembled WGS sequence"/>
</dbReference>
<sequence length="136" mass="14626">MGWEALLTATIRPKARPPSASQIRATRKRPCPLLATATGRDAAVEGTMAKRVAIIGAGSSGLCAIKACLQEGLEPVCFERTGDIGGLWRSRWLLNQLGHFQLSDRSCSLGLCCGSWALLPWFCSTNPNSDPRGQNQ</sequence>
<keyword evidence="4 5" id="KW-0560">Oxidoreductase</keyword>
<evidence type="ECO:0000256" key="2">
    <source>
        <dbReference type="ARBA" id="ARBA00022630"/>
    </source>
</evidence>
<accession>A0A1V4JYA9</accession>